<reference evidence="4" key="4">
    <citation type="journal article" date="2015" name="PLoS ONE">
        <title>Comprehensive Evaluation of Toxoplasma gondii VEG and Neospora caninum LIV Genomes with Tachyzoite Stage Transcriptome and Proteome Defines Novel Transcript Features.</title>
        <authorList>
            <person name="Ramaprasad A."/>
            <person name="Mourier T."/>
            <person name="Naeem R."/>
            <person name="Malas T.B."/>
            <person name="Moussa E."/>
            <person name="Panigrahi A."/>
            <person name="Vermont S.J."/>
            <person name="Otto T.D."/>
            <person name="Wastling J."/>
            <person name="Pain A."/>
        </authorList>
    </citation>
    <scope>NUCLEOTIDE SEQUENCE</scope>
    <source>
        <strain evidence="4">Liverpool</strain>
    </source>
</reference>
<dbReference type="GeneID" id="13441949"/>
<sequence>MIKTLLLVCVLLRRLDVGAAIPHGGSNSHPISMTTFSTLRPPSGLLPAIQTSKLGSEFPASLADYSEVVVDAAPSHARGQTRKAKTKGTTLLMTAGGLALLAVLGTAVADHVDRQNEGTVTSYEHDERMETARSMLGVTRIMAIVAAAMGGAQFLFYKAKNWKKSRN</sequence>
<dbReference type="eggNOG" id="ENOG502TM91">
    <property type="taxonomic scope" value="Eukaryota"/>
</dbReference>
<keyword evidence="1" id="KW-0812">Transmembrane</keyword>
<evidence type="ECO:0000313" key="5">
    <source>
        <dbReference type="Proteomes" id="UP000007494"/>
    </source>
</evidence>
<dbReference type="OMA" id="KASKWMK"/>
<dbReference type="Proteomes" id="UP000007494">
    <property type="component" value="Chromosome VIII"/>
</dbReference>
<protein>
    <submittedName>
        <fullName evidence="3">Uncharacterized protein</fullName>
    </submittedName>
</protein>
<dbReference type="EMBL" id="LN714483">
    <property type="protein sequence ID" value="CEL68045.1"/>
    <property type="molecule type" value="Genomic_DNA"/>
</dbReference>
<evidence type="ECO:0000313" key="4">
    <source>
        <dbReference type="EMBL" id="CEL68045.1"/>
    </source>
</evidence>
<gene>
    <name evidence="4" type="ORF">BN1204_038210</name>
    <name evidence="3" type="ORF">NCLIV_038210</name>
</gene>
<keyword evidence="1" id="KW-1133">Transmembrane helix</keyword>
<dbReference type="RefSeq" id="XP_003884071.1">
    <property type="nucleotide sequence ID" value="XM_003884022.1"/>
</dbReference>
<proteinExistence type="predicted"/>
<dbReference type="EMBL" id="FR823390">
    <property type="protein sequence ID" value="CBZ54040.1"/>
    <property type="molecule type" value="Genomic_DNA"/>
</dbReference>
<reference evidence="5" key="3">
    <citation type="journal article" date="2012" name="PLoS Pathog.">
        <title>Comparative genomics of the apicomplexan parasites Toxoplasma gondii and Neospora caninum: Coccidia differing in host range and transmission strategy.</title>
        <authorList>
            <person name="Reid A.J."/>
            <person name="Vermont S.J."/>
            <person name="Cotton J.A."/>
            <person name="Harris D."/>
            <person name="Hill-Cawthorne G.A."/>
            <person name="Konen-Waisman S."/>
            <person name="Latham S.M."/>
            <person name="Mourier T."/>
            <person name="Norton R."/>
            <person name="Quail M.A."/>
            <person name="Sanders M."/>
            <person name="Shanmugam D."/>
            <person name="Sohal A."/>
            <person name="Wasmuth J.D."/>
            <person name="Brunk B."/>
            <person name="Grigg M.E."/>
            <person name="Howard J.C."/>
            <person name="Parkinson J."/>
            <person name="Roos D.S."/>
            <person name="Trees A.J."/>
            <person name="Berriman M."/>
            <person name="Pain A."/>
            <person name="Wastling J.M."/>
        </authorList>
    </citation>
    <scope>NUCLEOTIDE SEQUENCE [LARGE SCALE GENOMIC DNA]</scope>
    <source>
        <strain evidence="5">Liverpool</strain>
    </source>
</reference>
<organism evidence="3 5">
    <name type="scientific">Neospora caninum (strain Liverpool)</name>
    <dbReference type="NCBI Taxonomy" id="572307"/>
    <lineage>
        <taxon>Eukaryota</taxon>
        <taxon>Sar</taxon>
        <taxon>Alveolata</taxon>
        <taxon>Apicomplexa</taxon>
        <taxon>Conoidasida</taxon>
        <taxon>Coccidia</taxon>
        <taxon>Eucoccidiorida</taxon>
        <taxon>Eimeriorina</taxon>
        <taxon>Sarcocystidae</taxon>
        <taxon>Neospora</taxon>
    </lineage>
</organism>
<evidence type="ECO:0000256" key="1">
    <source>
        <dbReference type="SAM" id="Phobius"/>
    </source>
</evidence>
<evidence type="ECO:0000313" key="3">
    <source>
        <dbReference type="EMBL" id="CBZ54040.1"/>
    </source>
</evidence>
<dbReference type="OrthoDB" id="10382635at2759"/>
<keyword evidence="5" id="KW-1185">Reference proteome</keyword>
<dbReference type="AlphaFoldDB" id="F0VJX8"/>
<feature type="signal peptide" evidence="2">
    <location>
        <begin position="1"/>
        <end position="20"/>
    </location>
</feature>
<keyword evidence="1" id="KW-0472">Membrane</keyword>
<evidence type="ECO:0000256" key="2">
    <source>
        <dbReference type="SAM" id="SignalP"/>
    </source>
</evidence>
<dbReference type="InParanoid" id="F0VJX8"/>
<reference evidence="3" key="1">
    <citation type="submission" date="2011-02" db="EMBL/GenBank/DDBJ databases">
        <authorList>
            <person name="Aslett M."/>
        </authorList>
    </citation>
    <scope>NUCLEOTIDE SEQUENCE</scope>
    <source>
        <strain evidence="3">Liverpool</strain>
    </source>
</reference>
<accession>F0VJX8</accession>
<dbReference type="VEuPathDB" id="ToxoDB:NCLIV_038210"/>
<reference evidence="3" key="2">
    <citation type="submission" date="2011-03" db="EMBL/GenBank/DDBJ databases">
        <title>Comparative genomics and transcriptomics of Neospora caninum and Toxoplasma gondii.</title>
        <authorList>
            <person name="Reid A.J."/>
            <person name="Sohal A."/>
            <person name="Harris D."/>
            <person name="Quail M."/>
            <person name="Sanders M."/>
            <person name="Berriman M."/>
            <person name="Wastling J.M."/>
            <person name="Pain A."/>
        </authorList>
    </citation>
    <scope>NUCLEOTIDE SEQUENCE</scope>
    <source>
        <strain evidence="3">Liverpool</strain>
    </source>
</reference>
<name>F0VJX8_NEOCL</name>
<feature type="chain" id="PRO_5007655196" evidence="2">
    <location>
        <begin position="21"/>
        <end position="167"/>
    </location>
</feature>
<keyword evidence="2" id="KW-0732">Signal</keyword>
<feature type="transmembrane region" description="Helical" evidence="1">
    <location>
        <begin position="137"/>
        <end position="157"/>
    </location>
</feature>